<dbReference type="InterPro" id="IPR030679">
    <property type="entry name" value="ABC_ATPase_HisP-typ"/>
</dbReference>
<dbReference type="PROSITE" id="PS00211">
    <property type="entry name" value="ABC_TRANSPORTER_1"/>
    <property type="match status" value="1"/>
</dbReference>
<keyword evidence="2" id="KW-0813">Transport</keyword>
<comment type="subcellular location">
    <subcellularLocation>
        <location evidence="1">Cell membrane</location>
        <topology evidence="1">Peripheral membrane protein</topology>
    </subcellularLocation>
</comment>
<evidence type="ECO:0000256" key="3">
    <source>
        <dbReference type="ARBA" id="ARBA00022475"/>
    </source>
</evidence>
<evidence type="ECO:0000256" key="6">
    <source>
        <dbReference type="ARBA" id="ARBA00023136"/>
    </source>
</evidence>
<dbReference type="Proteomes" id="UP000831787">
    <property type="component" value="Chromosome"/>
</dbReference>
<dbReference type="InterPro" id="IPR003593">
    <property type="entry name" value="AAA+_ATPase"/>
</dbReference>
<evidence type="ECO:0000313" key="9">
    <source>
        <dbReference type="Proteomes" id="UP000831787"/>
    </source>
</evidence>
<dbReference type="InterPro" id="IPR027417">
    <property type="entry name" value="P-loop_NTPase"/>
</dbReference>
<sequence>MLSIKDLHINFGTLEVLKGIDLNIAKGKVIVVIGPSGSGKTTLLRCLNILETPSKGVLEINNQSIDFSQKVLRKDISAIRRQTGMVFQTYNLFPHLTALENVLEGPVTVQKRNKRDVHPEAVELLRKVGLGDKVDYYPYQLSGGQQQRVGIARALAMNPEVMLFDEPTSSLDPELVGEVLQVMKQLAQEGMTMVIVTHEMNFAREVADEVLFMDGGHILERGHPEEVFSYSKNERARQFLNLLNE</sequence>
<dbReference type="Gene3D" id="3.40.50.300">
    <property type="entry name" value="P-loop containing nucleotide triphosphate hydrolases"/>
    <property type="match status" value="1"/>
</dbReference>
<dbReference type="PANTHER" id="PTHR43166">
    <property type="entry name" value="AMINO ACID IMPORT ATP-BINDING PROTEIN"/>
    <property type="match status" value="1"/>
</dbReference>
<dbReference type="Pfam" id="PF00005">
    <property type="entry name" value="ABC_tran"/>
    <property type="match status" value="1"/>
</dbReference>
<name>A0ABY4ELF5_9BACI</name>
<dbReference type="InterPro" id="IPR003439">
    <property type="entry name" value="ABC_transporter-like_ATP-bd"/>
</dbReference>
<dbReference type="PROSITE" id="PS50893">
    <property type="entry name" value="ABC_TRANSPORTER_2"/>
    <property type="match status" value="1"/>
</dbReference>
<dbReference type="InterPro" id="IPR050086">
    <property type="entry name" value="MetN_ABC_transporter-like"/>
</dbReference>
<dbReference type="SUPFAM" id="SSF52540">
    <property type="entry name" value="P-loop containing nucleoside triphosphate hydrolases"/>
    <property type="match status" value="1"/>
</dbReference>
<feature type="domain" description="ABC transporter" evidence="7">
    <location>
        <begin position="2"/>
        <end position="240"/>
    </location>
</feature>
<accession>A0ABY4ELF5</accession>
<proteinExistence type="predicted"/>
<dbReference type="PIRSF" id="PIRSF039085">
    <property type="entry name" value="ABC_ATPase_HisP"/>
    <property type="match status" value="1"/>
</dbReference>
<evidence type="ECO:0000313" key="8">
    <source>
        <dbReference type="EMBL" id="UOQ42926.1"/>
    </source>
</evidence>
<keyword evidence="4" id="KW-0547">Nucleotide-binding</keyword>
<evidence type="ECO:0000256" key="4">
    <source>
        <dbReference type="ARBA" id="ARBA00022741"/>
    </source>
</evidence>
<evidence type="ECO:0000256" key="5">
    <source>
        <dbReference type="ARBA" id="ARBA00022840"/>
    </source>
</evidence>
<reference evidence="8 9" key="1">
    <citation type="submission" date="2022-04" db="EMBL/GenBank/DDBJ databases">
        <title>Halobacillus sp. isolated from saltern.</title>
        <authorList>
            <person name="Won M."/>
            <person name="Lee C.-M."/>
            <person name="Woen H.-Y."/>
            <person name="Kwon S.-W."/>
        </authorList>
    </citation>
    <scope>NUCLEOTIDE SEQUENCE [LARGE SCALE GENOMIC DNA]</scope>
    <source>
        <strain evidence="8 9">SSBR10-3</strain>
    </source>
</reference>
<keyword evidence="9" id="KW-1185">Reference proteome</keyword>
<evidence type="ECO:0000256" key="1">
    <source>
        <dbReference type="ARBA" id="ARBA00004202"/>
    </source>
</evidence>
<protein>
    <submittedName>
        <fullName evidence="8">Amino acid ABC transporter ATP-binding protein</fullName>
    </submittedName>
</protein>
<evidence type="ECO:0000259" key="7">
    <source>
        <dbReference type="PROSITE" id="PS50893"/>
    </source>
</evidence>
<dbReference type="CDD" id="cd03262">
    <property type="entry name" value="ABC_HisP_GlnQ"/>
    <property type="match status" value="1"/>
</dbReference>
<keyword evidence="3" id="KW-1003">Cell membrane</keyword>
<dbReference type="InterPro" id="IPR017871">
    <property type="entry name" value="ABC_transporter-like_CS"/>
</dbReference>
<organism evidence="8 9">
    <name type="scientific">Halobacillus salinarum</name>
    <dbReference type="NCBI Taxonomy" id="2932257"/>
    <lineage>
        <taxon>Bacteria</taxon>
        <taxon>Bacillati</taxon>
        <taxon>Bacillota</taxon>
        <taxon>Bacilli</taxon>
        <taxon>Bacillales</taxon>
        <taxon>Bacillaceae</taxon>
        <taxon>Halobacillus</taxon>
    </lineage>
</organism>
<keyword evidence="5 8" id="KW-0067">ATP-binding</keyword>
<gene>
    <name evidence="8" type="ORF">MUN89_13275</name>
</gene>
<keyword evidence="6" id="KW-0472">Membrane</keyword>
<dbReference type="GO" id="GO:0005524">
    <property type="term" value="F:ATP binding"/>
    <property type="evidence" value="ECO:0007669"/>
    <property type="project" value="UniProtKB-KW"/>
</dbReference>
<dbReference type="PANTHER" id="PTHR43166:SF35">
    <property type="entry name" value="L-CYSTINE IMPORT ATP-BINDING PROTEIN TCYN"/>
    <property type="match status" value="1"/>
</dbReference>
<evidence type="ECO:0000256" key="2">
    <source>
        <dbReference type="ARBA" id="ARBA00022448"/>
    </source>
</evidence>
<dbReference type="EMBL" id="CP095073">
    <property type="protein sequence ID" value="UOQ42926.1"/>
    <property type="molecule type" value="Genomic_DNA"/>
</dbReference>
<dbReference type="RefSeq" id="WP_244708286.1">
    <property type="nucleotide sequence ID" value="NZ_CP095073.1"/>
</dbReference>
<dbReference type="SMART" id="SM00382">
    <property type="entry name" value="AAA"/>
    <property type="match status" value="1"/>
</dbReference>